<dbReference type="PANTHER" id="PTHR33179">
    <property type="entry name" value="VQ MOTIF-CONTAINING PROTEIN"/>
    <property type="match status" value="1"/>
</dbReference>
<feature type="domain" description="VQ" evidence="2">
    <location>
        <begin position="38"/>
        <end position="62"/>
    </location>
</feature>
<sequence>MQSGPSHGNGPRPLTKSDQKTDVKNPKKRTRTSRTALTTVVITDTMNFRAIVQEFTGIPAPPFSGSSYSYSPRLDLFVDANITILKSSDCVQLATESDLGILKQAQNMLNLHNFPPCLNLPGFTHDHEELENVSSRAKGIRVCIVICTDVVGGRMKKQQSAFLIALFVIDTCGGGRMGDFLCTRLPNYGRIILAQISSASVIPLATMLFLVLPDDPSTCVMHGLVLNLNHCLSSFCISWNAPAANK</sequence>
<dbReference type="InterPro" id="IPR008889">
    <property type="entry name" value="VQ"/>
</dbReference>
<proteinExistence type="predicted"/>
<dbReference type="PANTHER" id="PTHR33179:SF58">
    <property type="entry name" value="OS08G0409500 PROTEIN"/>
    <property type="match status" value="1"/>
</dbReference>
<dbReference type="Pfam" id="PF05678">
    <property type="entry name" value="VQ"/>
    <property type="match status" value="1"/>
</dbReference>
<evidence type="ECO:0000259" key="2">
    <source>
        <dbReference type="Pfam" id="PF05678"/>
    </source>
</evidence>
<evidence type="ECO:0000256" key="1">
    <source>
        <dbReference type="SAM" id="MobiDB-lite"/>
    </source>
</evidence>
<protein>
    <recommendedName>
        <fullName evidence="2">VQ domain-containing protein</fullName>
    </recommendedName>
</protein>
<feature type="compositionally biased region" description="Basic and acidic residues" evidence="1">
    <location>
        <begin position="15"/>
        <end position="25"/>
    </location>
</feature>
<name>A0ABR2SE72_9ROSI</name>
<dbReference type="InterPro" id="IPR039609">
    <property type="entry name" value="VQ_15/22"/>
</dbReference>
<dbReference type="Proteomes" id="UP001396334">
    <property type="component" value="Unassembled WGS sequence"/>
</dbReference>
<accession>A0ABR2SE72</accession>
<reference evidence="3 4" key="1">
    <citation type="journal article" date="2024" name="G3 (Bethesda)">
        <title>Genome assembly of Hibiscus sabdariffa L. provides insights into metabolisms of medicinal natural products.</title>
        <authorList>
            <person name="Kim T."/>
        </authorList>
    </citation>
    <scope>NUCLEOTIDE SEQUENCE [LARGE SCALE GENOMIC DNA]</scope>
    <source>
        <strain evidence="3">TK-2024</strain>
        <tissue evidence="3">Old leaves</tissue>
    </source>
</reference>
<evidence type="ECO:0000313" key="3">
    <source>
        <dbReference type="EMBL" id="KAK9023536.1"/>
    </source>
</evidence>
<feature type="region of interest" description="Disordered" evidence="1">
    <location>
        <begin position="1"/>
        <end position="34"/>
    </location>
</feature>
<keyword evidence="4" id="KW-1185">Reference proteome</keyword>
<comment type="caution">
    <text evidence="3">The sequence shown here is derived from an EMBL/GenBank/DDBJ whole genome shotgun (WGS) entry which is preliminary data.</text>
</comment>
<dbReference type="EMBL" id="JBBPBN010000015">
    <property type="protein sequence ID" value="KAK9023536.1"/>
    <property type="molecule type" value="Genomic_DNA"/>
</dbReference>
<gene>
    <name evidence="3" type="ORF">V6N11_003754</name>
</gene>
<organism evidence="3 4">
    <name type="scientific">Hibiscus sabdariffa</name>
    <name type="common">roselle</name>
    <dbReference type="NCBI Taxonomy" id="183260"/>
    <lineage>
        <taxon>Eukaryota</taxon>
        <taxon>Viridiplantae</taxon>
        <taxon>Streptophyta</taxon>
        <taxon>Embryophyta</taxon>
        <taxon>Tracheophyta</taxon>
        <taxon>Spermatophyta</taxon>
        <taxon>Magnoliopsida</taxon>
        <taxon>eudicotyledons</taxon>
        <taxon>Gunneridae</taxon>
        <taxon>Pentapetalae</taxon>
        <taxon>rosids</taxon>
        <taxon>malvids</taxon>
        <taxon>Malvales</taxon>
        <taxon>Malvaceae</taxon>
        <taxon>Malvoideae</taxon>
        <taxon>Hibiscus</taxon>
    </lineage>
</organism>
<evidence type="ECO:0000313" key="4">
    <source>
        <dbReference type="Proteomes" id="UP001396334"/>
    </source>
</evidence>